<gene>
    <name evidence="1" type="ORF">SAMN02745119_00276</name>
</gene>
<keyword evidence="2" id="KW-1185">Reference proteome</keyword>
<evidence type="ECO:0000313" key="1">
    <source>
        <dbReference type="EMBL" id="SJZ36821.1"/>
    </source>
</evidence>
<proteinExistence type="predicted"/>
<dbReference type="OrthoDB" id="5516917at2"/>
<reference evidence="2" key="1">
    <citation type="submission" date="2017-02" db="EMBL/GenBank/DDBJ databases">
        <authorList>
            <person name="Varghese N."/>
            <person name="Submissions S."/>
        </authorList>
    </citation>
    <scope>NUCLEOTIDE SEQUENCE [LARGE SCALE GENOMIC DNA]</scope>
    <source>
        <strain evidence="2">ATCC BAA-34</strain>
    </source>
</reference>
<dbReference type="RefSeq" id="WP_078788580.1">
    <property type="nucleotide sequence ID" value="NZ_FUWR01000001.1"/>
</dbReference>
<accession>A0A1T4K316</accession>
<sequence>MPEKNLAAENMLRRHLANPFLVLSLPVDAGIEQIERQGQKILMMLAAGMSESASYETPLGTRSLSEELVREAIAELRDPDRRLIHEWWARAWRKP</sequence>
<protein>
    <submittedName>
        <fullName evidence="1">Uncharacterized protein</fullName>
    </submittedName>
</protein>
<dbReference type="EMBL" id="FUWR01000001">
    <property type="protein sequence ID" value="SJZ36821.1"/>
    <property type="molecule type" value="Genomic_DNA"/>
</dbReference>
<dbReference type="STRING" id="115783.SAMN02745119_00276"/>
<dbReference type="Proteomes" id="UP000190102">
    <property type="component" value="Unassembled WGS sequence"/>
</dbReference>
<organism evidence="1 2">
    <name type="scientific">Trichlorobacter thiogenes</name>
    <dbReference type="NCBI Taxonomy" id="115783"/>
    <lineage>
        <taxon>Bacteria</taxon>
        <taxon>Pseudomonadati</taxon>
        <taxon>Thermodesulfobacteriota</taxon>
        <taxon>Desulfuromonadia</taxon>
        <taxon>Geobacterales</taxon>
        <taxon>Geobacteraceae</taxon>
        <taxon>Trichlorobacter</taxon>
    </lineage>
</organism>
<name>A0A1T4K316_9BACT</name>
<evidence type="ECO:0000313" key="2">
    <source>
        <dbReference type="Proteomes" id="UP000190102"/>
    </source>
</evidence>
<dbReference type="AlphaFoldDB" id="A0A1T4K316"/>